<organism evidence="3 4">
    <name type="scientific">Colletotrichum kahawae</name>
    <name type="common">Coffee berry disease fungus</name>
    <dbReference type="NCBI Taxonomy" id="34407"/>
    <lineage>
        <taxon>Eukaryota</taxon>
        <taxon>Fungi</taxon>
        <taxon>Dikarya</taxon>
        <taxon>Ascomycota</taxon>
        <taxon>Pezizomycotina</taxon>
        <taxon>Sordariomycetes</taxon>
        <taxon>Hypocreomycetidae</taxon>
        <taxon>Glomerellales</taxon>
        <taxon>Glomerellaceae</taxon>
        <taxon>Colletotrichum</taxon>
        <taxon>Colletotrichum gloeosporioides species complex</taxon>
    </lineage>
</organism>
<gene>
    <name evidence="3" type="ORF">CKAH01_11460</name>
</gene>
<dbReference type="Pfam" id="PF08881">
    <property type="entry name" value="CVNH"/>
    <property type="match status" value="1"/>
</dbReference>
<dbReference type="EMBL" id="VYYT01000006">
    <property type="protein sequence ID" value="KAK2779040.1"/>
    <property type="molecule type" value="Genomic_DNA"/>
</dbReference>
<evidence type="ECO:0000256" key="1">
    <source>
        <dbReference type="SAM" id="SignalP"/>
    </source>
</evidence>
<dbReference type="Proteomes" id="UP001281614">
    <property type="component" value="Unassembled WGS sequence"/>
</dbReference>
<keyword evidence="1" id="KW-0732">Signal</keyword>
<protein>
    <recommendedName>
        <fullName evidence="2">Cyanovirin-N domain-containing protein</fullName>
    </recommendedName>
</protein>
<feature type="signal peptide" evidence="1">
    <location>
        <begin position="1"/>
        <end position="17"/>
    </location>
</feature>
<dbReference type="InterPro" id="IPR036673">
    <property type="entry name" value="Cyanovirin-N_sf"/>
</dbReference>
<sequence length="149" mass="16506">MKLAVLSPVLLAAGAIAAIKEHCQFIRHTLDRNSIHPTIEFNCPSPNPAAWPYRACYYIPLAECFINDMGQIRAQKNGAFARTCRDCTFNSSTEMMRCRCDIGTAGTWRYSEVNINSALEYISTEGVGCYGEFFQTGCQQSKENEGSAA</sequence>
<feature type="domain" description="Cyanovirin-N" evidence="2">
    <location>
        <begin position="58"/>
        <end position="119"/>
    </location>
</feature>
<comment type="caution">
    <text evidence="3">The sequence shown here is derived from an EMBL/GenBank/DDBJ whole genome shotgun (WGS) entry which is preliminary data.</text>
</comment>
<dbReference type="SUPFAM" id="SSF51322">
    <property type="entry name" value="Cyanovirin-N"/>
    <property type="match status" value="1"/>
</dbReference>
<dbReference type="AlphaFoldDB" id="A0AAE0DE43"/>
<dbReference type="InterPro" id="IPR011058">
    <property type="entry name" value="Cyanovirin-N"/>
</dbReference>
<feature type="chain" id="PRO_5042280453" description="Cyanovirin-N domain-containing protein" evidence="1">
    <location>
        <begin position="18"/>
        <end position="149"/>
    </location>
</feature>
<accession>A0AAE0DE43</accession>
<proteinExistence type="predicted"/>
<name>A0AAE0DE43_COLKA</name>
<reference evidence="3" key="1">
    <citation type="submission" date="2023-02" db="EMBL/GenBank/DDBJ databases">
        <title>Colletotrichum kahawae CIFC_Que2 genome sequencing and assembly.</title>
        <authorList>
            <person name="Baroncelli R."/>
        </authorList>
    </citation>
    <scope>NUCLEOTIDE SEQUENCE</scope>
    <source>
        <strain evidence="3">CIFC_Que2</strain>
    </source>
</reference>
<evidence type="ECO:0000313" key="3">
    <source>
        <dbReference type="EMBL" id="KAK2779040.1"/>
    </source>
</evidence>
<evidence type="ECO:0000313" key="4">
    <source>
        <dbReference type="Proteomes" id="UP001281614"/>
    </source>
</evidence>
<dbReference type="Gene3D" id="2.30.60.10">
    <property type="entry name" value="Cyanovirin-N"/>
    <property type="match status" value="1"/>
</dbReference>
<evidence type="ECO:0000259" key="2">
    <source>
        <dbReference type="Pfam" id="PF08881"/>
    </source>
</evidence>
<keyword evidence="4" id="KW-1185">Reference proteome</keyword>